<comment type="caution">
    <text evidence="2">The sequence shown here is derived from an EMBL/GenBank/DDBJ whole genome shotgun (WGS) entry which is preliminary data.</text>
</comment>
<sequence>MALEAKMRQFAGSPNVQRAMSCIWWRVSDVFVICLHSLHNKAVLKKILPLLHFHYKFRVNASEAHRQIYKTYGDEIRCIRTAQGCFMTFREK</sequence>
<dbReference type="Pfam" id="PF17906">
    <property type="entry name" value="HTH_48"/>
    <property type="match status" value="1"/>
</dbReference>
<proteinExistence type="predicted"/>
<gene>
    <name evidence="2" type="ORF">KIN20_004745</name>
</gene>
<dbReference type="Gene3D" id="1.10.10.1450">
    <property type="match status" value="1"/>
</dbReference>
<dbReference type="EMBL" id="JAHQIW010000634">
    <property type="protein sequence ID" value="KAJ1349262.1"/>
    <property type="molecule type" value="Genomic_DNA"/>
</dbReference>
<reference evidence="2" key="1">
    <citation type="submission" date="2021-06" db="EMBL/GenBank/DDBJ databases">
        <title>Parelaphostrongylus tenuis whole genome reference sequence.</title>
        <authorList>
            <person name="Garwood T.J."/>
            <person name="Larsen P.A."/>
            <person name="Fountain-Jones N.M."/>
            <person name="Garbe J.R."/>
            <person name="Macchietto M.G."/>
            <person name="Kania S.A."/>
            <person name="Gerhold R.W."/>
            <person name="Richards J.E."/>
            <person name="Wolf T.M."/>
        </authorList>
    </citation>
    <scope>NUCLEOTIDE SEQUENCE</scope>
    <source>
        <strain evidence="2">MNPRO001-30</strain>
        <tissue evidence="2">Meninges</tissue>
    </source>
</reference>
<dbReference type="AlphaFoldDB" id="A0AAD5LZ02"/>
<protein>
    <recommendedName>
        <fullName evidence="1">Mos1 transposase HTH domain-containing protein</fullName>
    </recommendedName>
</protein>
<dbReference type="InterPro" id="IPR041426">
    <property type="entry name" value="Mos1_HTH"/>
</dbReference>
<organism evidence="2 3">
    <name type="scientific">Parelaphostrongylus tenuis</name>
    <name type="common">Meningeal worm</name>
    <dbReference type="NCBI Taxonomy" id="148309"/>
    <lineage>
        <taxon>Eukaryota</taxon>
        <taxon>Metazoa</taxon>
        <taxon>Ecdysozoa</taxon>
        <taxon>Nematoda</taxon>
        <taxon>Chromadorea</taxon>
        <taxon>Rhabditida</taxon>
        <taxon>Rhabditina</taxon>
        <taxon>Rhabditomorpha</taxon>
        <taxon>Strongyloidea</taxon>
        <taxon>Metastrongylidae</taxon>
        <taxon>Parelaphostrongylus</taxon>
    </lineage>
</organism>
<evidence type="ECO:0000313" key="3">
    <source>
        <dbReference type="Proteomes" id="UP001196413"/>
    </source>
</evidence>
<accession>A0AAD5LZ02</accession>
<evidence type="ECO:0000313" key="2">
    <source>
        <dbReference type="EMBL" id="KAJ1349262.1"/>
    </source>
</evidence>
<keyword evidence="3" id="KW-1185">Reference proteome</keyword>
<evidence type="ECO:0000259" key="1">
    <source>
        <dbReference type="Pfam" id="PF17906"/>
    </source>
</evidence>
<feature type="domain" description="Mos1 transposase HTH" evidence="1">
    <location>
        <begin position="51"/>
        <end position="91"/>
    </location>
</feature>
<dbReference type="Proteomes" id="UP001196413">
    <property type="component" value="Unassembled WGS sequence"/>
</dbReference>
<name>A0AAD5LZ02_PARTN</name>